<name>A0A549T914_METSR</name>
<evidence type="ECO:0000313" key="2">
    <source>
        <dbReference type="EMBL" id="TRL38350.1"/>
    </source>
</evidence>
<protein>
    <submittedName>
        <fullName evidence="2">Uncharacterized protein</fullName>
    </submittedName>
</protein>
<organism evidence="2 3">
    <name type="scientific">Methylosinus sporium</name>
    <dbReference type="NCBI Taxonomy" id="428"/>
    <lineage>
        <taxon>Bacteria</taxon>
        <taxon>Pseudomonadati</taxon>
        <taxon>Pseudomonadota</taxon>
        <taxon>Alphaproteobacteria</taxon>
        <taxon>Hyphomicrobiales</taxon>
        <taxon>Methylocystaceae</taxon>
        <taxon>Methylosinus</taxon>
    </lineage>
</organism>
<gene>
    <name evidence="2" type="ORF">FM996_00535</name>
</gene>
<dbReference type="AlphaFoldDB" id="A0A549T914"/>
<accession>A0A549T914</accession>
<evidence type="ECO:0000256" key="1">
    <source>
        <dbReference type="SAM" id="MobiDB-lite"/>
    </source>
</evidence>
<sequence>MPKVRVDQLAIVVARPSVHVVYQPGERLAPDAHIEEIVRQGKGERLTSRGDEFRTEPQVDASEPSAEIPQ</sequence>
<evidence type="ECO:0000313" key="3">
    <source>
        <dbReference type="Proteomes" id="UP000316781"/>
    </source>
</evidence>
<dbReference type="RefSeq" id="WP_142861363.1">
    <property type="nucleotide sequence ID" value="NZ_VJMF01000002.1"/>
</dbReference>
<proteinExistence type="predicted"/>
<dbReference type="EMBL" id="VJMF01000002">
    <property type="protein sequence ID" value="TRL38350.1"/>
    <property type="molecule type" value="Genomic_DNA"/>
</dbReference>
<feature type="compositionally biased region" description="Basic and acidic residues" evidence="1">
    <location>
        <begin position="39"/>
        <end position="57"/>
    </location>
</feature>
<feature type="region of interest" description="Disordered" evidence="1">
    <location>
        <begin position="39"/>
        <end position="70"/>
    </location>
</feature>
<comment type="caution">
    <text evidence="2">The sequence shown here is derived from an EMBL/GenBank/DDBJ whole genome shotgun (WGS) entry which is preliminary data.</text>
</comment>
<reference evidence="2 3" key="1">
    <citation type="submission" date="2019-07" db="EMBL/GenBank/DDBJ databases">
        <title>Ln-dependent methylotrophs.</title>
        <authorList>
            <person name="Tani A."/>
        </authorList>
    </citation>
    <scope>NUCLEOTIDE SEQUENCE [LARGE SCALE GENOMIC DNA]</scope>
    <source>
        <strain evidence="2 3">SM89A</strain>
    </source>
</reference>
<dbReference type="Proteomes" id="UP000316781">
    <property type="component" value="Unassembled WGS sequence"/>
</dbReference>